<dbReference type="RefSeq" id="XP_007806192.1">
    <property type="nucleotide sequence ID" value="XM_007808001.1"/>
</dbReference>
<name>U1G8A3_ENDPU</name>
<dbReference type="GeneID" id="19240247"/>
<accession>U1G8A3</accession>
<dbReference type="Gene3D" id="1.10.630.10">
    <property type="entry name" value="Cytochrome P450"/>
    <property type="match status" value="1"/>
</dbReference>
<dbReference type="EMBL" id="KE721527">
    <property type="protein sequence ID" value="ERF68213.1"/>
    <property type="molecule type" value="Genomic_DNA"/>
</dbReference>
<dbReference type="Proteomes" id="UP000019373">
    <property type="component" value="Unassembled WGS sequence"/>
</dbReference>
<dbReference type="GO" id="GO:0004497">
    <property type="term" value="F:monooxygenase activity"/>
    <property type="evidence" value="ECO:0007669"/>
    <property type="project" value="InterPro"/>
</dbReference>
<dbReference type="PANTHER" id="PTHR24305:SF180">
    <property type="entry name" value="P450, PUTATIVE (EUROFUNG)-RELATED"/>
    <property type="match status" value="1"/>
</dbReference>
<gene>
    <name evidence="1" type="ORF">EPUS_05294</name>
</gene>
<organism evidence="1 2">
    <name type="scientific">Endocarpon pusillum (strain Z07020 / HMAS-L-300199)</name>
    <name type="common">Lichen-forming fungus</name>
    <dbReference type="NCBI Taxonomy" id="1263415"/>
    <lineage>
        <taxon>Eukaryota</taxon>
        <taxon>Fungi</taxon>
        <taxon>Dikarya</taxon>
        <taxon>Ascomycota</taxon>
        <taxon>Pezizomycotina</taxon>
        <taxon>Eurotiomycetes</taxon>
        <taxon>Chaetothyriomycetidae</taxon>
        <taxon>Verrucariales</taxon>
        <taxon>Verrucariaceae</taxon>
        <taxon>Endocarpon</taxon>
    </lineage>
</organism>
<dbReference type="InterPro" id="IPR050121">
    <property type="entry name" value="Cytochrome_P450_monoxygenase"/>
</dbReference>
<evidence type="ECO:0000313" key="1">
    <source>
        <dbReference type="EMBL" id="ERF68213.1"/>
    </source>
</evidence>
<dbReference type="eggNOG" id="KOG0157">
    <property type="taxonomic scope" value="Eukaryota"/>
</dbReference>
<evidence type="ECO:0000313" key="2">
    <source>
        <dbReference type="Proteomes" id="UP000019373"/>
    </source>
</evidence>
<protein>
    <recommendedName>
        <fullName evidence="3">Cytochrome P450</fullName>
    </recommendedName>
</protein>
<dbReference type="AlphaFoldDB" id="U1G8A3"/>
<dbReference type="Pfam" id="PF00067">
    <property type="entry name" value="p450"/>
    <property type="match status" value="1"/>
</dbReference>
<keyword evidence="2" id="KW-1185">Reference proteome</keyword>
<dbReference type="InterPro" id="IPR001128">
    <property type="entry name" value="Cyt_P450"/>
</dbReference>
<dbReference type="OrthoDB" id="3934656at2759"/>
<dbReference type="GO" id="GO:0020037">
    <property type="term" value="F:heme binding"/>
    <property type="evidence" value="ECO:0007669"/>
    <property type="project" value="InterPro"/>
</dbReference>
<dbReference type="HOGENOM" id="CLU_1402426_0_0_1"/>
<dbReference type="GO" id="GO:0005506">
    <property type="term" value="F:iron ion binding"/>
    <property type="evidence" value="ECO:0007669"/>
    <property type="project" value="InterPro"/>
</dbReference>
<dbReference type="GO" id="GO:0016705">
    <property type="term" value="F:oxidoreductase activity, acting on paired donors, with incorporation or reduction of molecular oxygen"/>
    <property type="evidence" value="ECO:0007669"/>
    <property type="project" value="InterPro"/>
</dbReference>
<dbReference type="SUPFAM" id="SSF48264">
    <property type="entry name" value="Cytochrome P450"/>
    <property type="match status" value="1"/>
</dbReference>
<proteinExistence type="predicted"/>
<reference evidence="2" key="1">
    <citation type="journal article" date="2014" name="BMC Genomics">
        <title>Genome characteristics reveal the impact of lichenization on lichen-forming fungus Endocarpon pusillum Hedwig (Verrucariales, Ascomycota).</title>
        <authorList>
            <person name="Wang Y.-Y."/>
            <person name="Liu B."/>
            <person name="Zhang X.-Y."/>
            <person name="Zhou Q.-M."/>
            <person name="Zhang T."/>
            <person name="Li H."/>
            <person name="Yu Y.-F."/>
            <person name="Zhang X.-L."/>
            <person name="Hao X.-Y."/>
            <person name="Wang M."/>
            <person name="Wang L."/>
            <person name="Wei J.-C."/>
        </authorList>
    </citation>
    <scope>NUCLEOTIDE SEQUENCE [LARGE SCALE GENOMIC DNA]</scope>
    <source>
        <strain evidence="2">Z07020 / HMAS-L-300199</strain>
    </source>
</reference>
<dbReference type="InterPro" id="IPR036396">
    <property type="entry name" value="Cyt_P450_sf"/>
</dbReference>
<evidence type="ECO:0008006" key="3">
    <source>
        <dbReference type="Google" id="ProtNLM"/>
    </source>
</evidence>
<dbReference type="PANTHER" id="PTHR24305">
    <property type="entry name" value="CYTOCHROME P450"/>
    <property type="match status" value="1"/>
</dbReference>
<sequence>MTRKANKDHAGVQGDFLDDFLDLGGDDINFVLRGTFTHVCSWTIVKQPICILEVDADYRSTSGVQAKHQKELDAAELSLPTSYLALEDLPYLDACIQESIRVHPGVGLILERVVPKGGVRLPDGPYVAEGTIVGITPWVVHLDEKIYSSDSGDFRAARWLPDDGERLEDFDARKQAMRETELTFGADDRVCLGK</sequence>